<evidence type="ECO:0000313" key="5">
    <source>
        <dbReference type="Proteomes" id="UP000185192"/>
    </source>
</evidence>
<sequence>MSNPAHTKKPYKVGPGFPPPEHQWPKGTSGNPKGRPPKKQKEKLSVLADPLTQMIVSHGDKKLPVPVGGDIQKISAIEAALNKLFKMGMEGHSPSLRLYLEIQAEAQRSLHAANDEFTMAAIIWRNRYLEQFLESDRLNKPLPDILPDPRDIIFDETGMARIVGPVNYQDKLEMDSIVEHQETVLTCLDDLASNSRKADILEKEIRRLKRRLTKCNAALPPRLRKLWQRAPHKDHQSTN</sequence>
<dbReference type="OrthoDB" id="2086138at2"/>
<dbReference type="RefSeq" id="WP_143182771.1">
    <property type="nucleotide sequence ID" value="NZ_FSQW01000001.1"/>
</dbReference>
<dbReference type="Proteomes" id="UP000185192">
    <property type="component" value="Unassembled WGS sequence"/>
</dbReference>
<reference evidence="5" key="1">
    <citation type="submission" date="2016-11" db="EMBL/GenBank/DDBJ databases">
        <authorList>
            <person name="Varghese N."/>
            <person name="Submissions S."/>
        </authorList>
    </citation>
    <scope>NUCLEOTIDE SEQUENCE [LARGE SCALE GENOMIC DNA]</scope>
    <source>
        <strain evidence="5">DSM 22363</strain>
    </source>
</reference>
<gene>
    <name evidence="4" type="ORF">SAMN02745824_1752</name>
</gene>
<keyword evidence="5" id="KW-1185">Reference proteome</keyword>
<feature type="region of interest" description="Disordered" evidence="2">
    <location>
        <begin position="1"/>
        <end position="43"/>
    </location>
</feature>
<feature type="domain" description="DUF5681" evidence="3">
    <location>
        <begin position="21"/>
        <end position="106"/>
    </location>
</feature>
<accession>A0A1N6DAB3</accession>
<evidence type="ECO:0000313" key="4">
    <source>
        <dbReference type="EMBL" id="SIN67719.1"/>
    </source>
</evidence>
<protein>
    <recommendedName>
        <fullName evidence="3">DUF5681 domain-containing protein</fullName>
    </recommendedName>
</protein>
<keyword evidence="1" id="KW-0175">Coiled coil</keyword>
<feature type="compositionally biased region" description="Basic residues" evidence="2">
    <location>
        <begin position="1"/>
        <end position="11"/>
    </location>
</feature>
<organism evidence="4 5">
    <name type="scientific">Parasphingorhabdus marina DSM 22363</name>
    <dbReference type="NCBI Taxonomy" id="1123272"/>
    <lineage>
        <taxon>Bacteria</taxon>
        <taxon>Pseudomonadati</taxon>
        <taxon>Pseudomonadota</taxon>
        <taxon>Alphaproteobacteria</taxon>
        <taxon>Sphingomonadales</taxon>
        <taxon>Sphingomonadaceae</taxon>
        <taxon>Parasphingorhabdus</taxon>
    </lineage>
</organism>
<evidence type="ECO:0000259" key="3">
    <source>
        <dbReference type="Pfam" id="PF18932"/>
    </source>
</evidence>
<dbReference type="AlphaFoldDB" id="A0A1N6DAB3"/>
<dbReference type="Pfam" id="PF18932">
    <property type="entry name" value="DUF5681"/>
    <property type="match status" value="1"/>
</dbReference>
<proteinExistence type="predicted"/>
<evidence type="ECO:0000256" key="2">
    <source>
        <dbReference type="SAM" id="MobiDB-lite"/>
    </source>
</evidence>
<name>A0A1N6DAB3_9SPHN</name>
<dbReference type="InterPro" id="IPR043736">
    <property type="entry name" value="DUF5681"/>
</dbReference>
<feature type="coiled-coil region" evidence="1">
    <location>
        <begin position="191"/>
        <end position="218"/>
    </location>
</feature>
<dbReference type="STRING" id="1123272.SAMN02745824_1752"/>
<dbReference type="EMBL" id="FSQW01000001">
    <property type="protein sequence ID" value="SIN67719.1"/>
    <property type="molecule type" value="Genomic_DNA"/>
</dbReference>
<evidence type="ECO:0000256" key="1">
    <source>
        <dbReference type="SAM" id="Coils"/>
    </source>
</evidence>